<evidence type="ECO:0000313" key="5">
    <source>
        <dbReference type="Proteomes" id="UP001143304"/>
    </source>
</evidence>
<organism evidence="4 5">
    <name type="scientific">Candidatus Marimicrobium litorale</name>
    <dbReference type="NCBI Taxonomy" id="2518991"/>
    <lineage>
        <taxon>Bacteria</taxon>
        <taxon>Pseudomonadati</taxon>
        <taxon>Pseudomonadota</taxon>
        <taxon>Gammaproteobacteria</taxon>
        <taxon>Cellvibrionales</taxon>
        <taxon>Halieaceae</taxon>
        <taxon>Marimicrobium</taxon>
    </lineage>
</organism>
<keyword evidence="1" id="KW-0285">Flavoprotein</keyword>
<reference evidence="4" key="1">
    <citation type="submission" date="2019-02" db="EMBL/GenBank/DDBJ databases">
        <authorList>
            <person name="Li S.-H."/>
        </authorList>
    </citation>
    <scope>NUCLEOTIDE SEQUENCE</scope>
    <source>
        <strain evidence="4">IMCC11814</strain>
    </source>
</reference>
<dbReference type="Pfam" id="PF01565">
    <property type="entry name" value="FAD_binding_4"/>
    <property type="match status" value="1"/>
</dbReference>
<accession>A0ABT3T1S8</accession>
<dbReference type="NCBIfam" id="NF008439">
    <property type="entry name" value="PRK11282.1"/>
    <property type="match status" value="1"/>
</dbReference>
<dbReference type="SUPFAM" id="SSF56176">
    <property type="entry name" value="FAD-binding/transporter-associated domain-like"/>
    <property type="match status" value="1"/>
</dbReference>
<name>A0ABT3T1S8_9GAMM</name>
<gene>
    <name evidence="4" type="primary">glcE</name>
    <name evidence="4" type="ORF">EYC82_02500</name>
</gene>
<dbReference type="InterPro" id="IPR016169">
    <property type="entry name" value="FAD-bd_PCMH_sub2"/>
</dbReference>
<evidence type="ECO:0000259" key="3">
    <source>
        <dbReference type="PROSITE" id="PS51387"/>
    </source>
</evidence>
<dbReference type="SUPFAM" id="SSF55103">
    <property type="entry name" value="FAD-linked oxidases, C-terminal domain"/>
    <property type="match status" value="1"/>
</dbReference>
<keyword evidence="5" id="KW-1185">Reference proteome</keyword>
<dbReference type="InterPro" id="IPR016166">
    <property type="entry name" value="FAD-bd_PCMH"/>
</dbReference>
<keyword evidence="4" id="KW-0560">Oxidoreductase</keyword>
<dbReference type="Gene3D" id="3.30.465.10">
    <property type="match status" value="1"/>
</dbReference>
<evidence type="ECO:0000256" key="1">
    <source>
        <dbReference type="ARBA" id="ARBA00022630"/>
    </source>
</evidence>
<dbReference type="RefSeq" id="WP_279247980.1">
    <property type="nucleotide sequence ID" value="NZ_SHNO01000001.1"/>
</dbReference>
<sequence>MIDAAVSLDLGEELAATIKTAAGENRALYIKGGDSKRHTGGRACDCASLDVSRHRGIVDYQPGELVLTARCGTSISEILTLLEANGQTLSFEPPVFGGNATLGGTIACNQSGPGRPWGGAARDRVLGVAIIAGDGRVMQFGGRVMKNVAGYDVSRLQAGALGTLGVLSEISVKVVPRAEKTLTLAFDMNAHEAVQEMNRRGTQPKPLSAAAWWAGRLYLRLSGARRAVEHTARLWGGDALAEAATPWQDLREMTLPFFDGDSPLWRYSVSPTLPATHCEDMLIDWGGALRWSRGEQPQQTLQSHAVRQGGHVSLHRGGDRHGEVKPALSDAERRLHLRLKQVFDPGGTLNPGRLYSWM</sequence>
<dbReference type="EC" id="1.1.99.14" evidence="4"/>
<dbReference type="PANTHER" id="PTHR11748">
    <property type="entry name" value="D-LACTATE DEHYDROGENASE"/>
    <property type="match status" value="1"/>
</dbReference>
<feature type="domain" description="FAD-binding PCMH-type" evidence="3">
    <location>
        <begin position="1"/>
        <end position="177"/>
    </location>
</feature>
<dbReference type="PROSITE" id="PS51387">
    <property type="entry name" value="FAD_PCMH"/>
    <property type="match status" value="1"/>
</dbReference>
<evidence type="ECO:0000256" key="2">
    <source>
        <dbReference type="ARBA" id="ARBA00022827"/>
    </source>
</evidence>
<dbReference type="EMBL" id="SHNO01000001">
    <property type="protein sequence ID" value="MCX2976226.1"/>
    <property type="molecule type" value="Genomic_DNA"/>
</dbReference>
<dbReference type="PANTHER" id="PTHR11748:SF103">
    <property type="entry name" value="GLYCOLATE OXIDASE SUBUNIT GLCE"/>
    <property type="match status" value="1"/>
</dbReference>
<dbReference type="InterPro" id="IPR036318">
    <property type="entry name" value="FAD-bd_PCMH-like_sf"/>
</dbReference>
<comment type="caution">
    <text evidence="4">The sequence shown here is derived from an EMBL/GenBank/DDBJ whole genome shotgun (WGS) entry which is preliminary data.</text>
</comment>
<evidence type="ECO:0000313" key="4">
    <source>
        <dbReference type="EMBL" id="MCX2976226.1"/>
    </source>
</evidence>
<dbReference type="Proteomes" id="UP001143304">
    <property type="component" value="Unassembled WGS sequence"/>
</dbReference>
<keyword evidence="2" id="KW-0274">FAD</keyword>
<dbReference type="GO" id="GO:0019154">
    <property type="term" value="F:glycolate dehydrogenase activity"/>
    <property type="evidence" value="ECO:0007669"/>
    <property type="project" value="UniProtKB-EC"/>
</dbReference>
<dbReference type="InterPro" id="IPR016164">
    <property type="entry name" value="FAD-linked_Oxase-like_C"/>
</dbReference>
<protein>
    <submittedName>
        <fullName evidence="4">Glycolate oxidase subunit GlcE</fullName>
        <ecNumber evidence="4">1.1.99.14</ecNumber>
    </submittedName>
</protein>
<dbReference type="InterPro" id="IPR006094">
    <property type="entry name" value="Oxid_FAD_bind_N"/>
</dbReference>
<proteinExistence type="predicted"/>